<comment type="caution">
    <text evidence="1">The sequence shown here is derived from an EMBL/GenBank/DDBJ whole genome shotgun (WGS) entry which is preliminary data.</text>
</comment>
<sequence>MMDNNETIQKDLEKEIGLVLTNHFREELAAYINQLINADFEKLVFLLYRIDVKENTIKQLLALPSNNNAGEIIADAIIKRQEEKIITRQLYKQPDNNITEEDKW</sequence>
<dbReference type="RefSeq" id="WP_379012426.1">
    <property type="nucleotide sequence ID" value="NZ_JBHSDC010000003.1"/>
</dbReference>
<keyword evidence="2" id="KW-1185">Reference proteome</keyword>
<organism evidence="1 2">
    <name type="scientific">Parasediminibacterium paludis</name>
    <dbReference type="NCBI Taxonomy" id="908966"/>
    <lineage>
        <taxon>Bacteria</taxon>
        <taxon>Pseudomonadati</taxon>
        <taxon>Bacteroidota</taxon>
        <taxon>Chitinophagia</taxon>
        <taxon>Chitinophagales</taxon>
        <taxon>Chitinophagaceae</taxon>
        <taxon>Parasediminibacterium</taxon>
    </lineage>
</organism>
<accession>A0ABV8PSC4</accession>
<gene>
    <name evidence="1" type="ORF">ACFOW1_04000</name>
</gene>
<dbReference type="EMBL" id="JBHSDC010000003">
    <property type="protein sequence ID" value="MFC4231039.1"/>
    <property type="molecule type" value="Genomic_DNA"/>
</dbReference>
<evidence type="ECO:0000313" key="1">
    <source>
        <dbReference type="EMBL" id="MFC4231039.1"/>
    </source>
</evidence>
<proteinExistence type="predicted"/>
<dbReference type="Proteomes" id="UP001595906">
    <property type="component" value="Unassembled WGS sequence"/>
</dbReference>
<evidence type="ECO:0000313" key="2">
    <source>
        <dbReference type="Proteomes" id="UP001595906"/>
    </source>
</evidence>
<protein>
    <submittedName>
        <fullName evidence="1">Uncharacterized protein</fullName>
    </submittedName>
</protein>
<name>A0ABV8PSC4_9BACT</name>
<reference evidence="2" key="1">
    <citation type="journal article" date="2019" name="Int. J. Syst. Evol. Microbiol.">
        <title>The Global Catalogue of Microorganisms (GCM) 10K type strain sequencing project: providing services to taxonomists for standard genome sequencing and annotation.</title>
        <authorList>
            <consortium name="The Broad Institute Genomics Platform"/>
            <consortium name="The Broad Institute Genome Sequencing Center for Infectious Disease"/>
            <person name="Wu L."/>
            <person name="Ma J."/>
        </authorList>
    </citation>
    <scope>NUCLEOTIDE SEQUENCE [LARGE SCALE GENOMIC DNA]</scope>
    <source>
        <strain evidence="2">CECT 8010</strain>
    </source>
</reference>